<proteinExistence type="predicted"/>
<sequence length="203" mass="22898">MGFLDNYEDVAARIRRFWETHPTGRIENQIVDFNAEKGYIFVECRVYREYEDTSPSAIDYAFGNVATYNVQMKRFFVEDTVTSAIGRAIGLLLGTSERPTRQDMEKVEHVEAKVVASTVDDSDPWATSQPVKSTLNEIASQLGGELVAAAPECIHGHRIWREGTSAKTGKAWANYSCTEKSKATQCQPLWYVFTSRGTWEPQV</sequence>
<dbReference type="EMBL" id="LR797524">
    <property type="protein sequence ID" value="CAB4222891.1"/>
    <property type="molecule type" value="Genomic_DNA"/>
</dbReference>
<protein>
    <submittedName>
        <fullName evidence="1">Uncharacterized protein</fullName>
    </submittedName>
</protein>
<name>A0A6J5T782_9CAUD</name>
<organism evidence="1">
    <name type="scientific">uncultured Caudovirales phage</name>
    <dbReference type="NCBI Taxonomy" id="2100421"/>
    <lineage>
        <taxon>Viruses</taxon>
        <taxon>Duplodnaviria</taxon>
        <taxon>Heunggongvirae</taxon>
        <taxon>Uroviricota</taxon>
        <taxon>Caudoviricetes</taxon>
        <taxon>Peduoviridae</taxon>
        <taxon>Maltschvirus</taxon>
        <taxon>Maltschvirus maltsch</taxon>
    </lineage>
</organism>
<accession>A0A6J5T782</accession>
<gene>
    <name evidence="1" type="ORF">UFOVP1660_10</name>
</gene>
<evidence type="ECO:0000313" key="1">
    <source>
        <dbReference type="EMBL" id="CAB4222891.1"/>
    </source>
</evidence>
<reference evidence="1" key="1">
    <citation type="submission" date="2020-05" db="EMBL/GenBank/DDBJ databases">
        <authorList>
            <person name="Chiriac C."/>
            <person name="Salcher M."/>
            <person name="Ghai R."/>
            <person name="Kavagutti S V."/>
        </authorList>
    </citation>
    <scope>NUCLEOTIDE SEQUENCE</scope>
</reference>